<feature type="compositionally biased region" description="Polar residues" evidence="1">
    <location>
        <begin position="118"/>
        <end position="139"/>
    </location>
</feature>
<feature type="compositionally biased region" description="Basic residues" evidence="1">
    <location>
        <begin position="145"/>
        <end position="155"/>
    </location>
</feature>
<evidence type="ECO:0000256" key="1">
    <source>
        <dbReference type="SAM" id="MobiDB-lite"/>
    </source>
</evidence>
<proteinExistence type="predicted"/>
<feature type="signal peptide" evidence="3">
    <location>
        <begin position="1"/>
        <end position="16"/>
    </location>
</feature>
<dbReference type="STRING" id="104421.E2A4J5"/>
<dbReference type="Proteomes" id="UP000000311">
    <property type="component" value="Unassembled WGS sequence"/>
</dbReference>
<feature type="transmembrane region" description="Helical" evidence="2">
    <location>
        <begin position="220"/>
        <end position="241"/>
    </location>
</feature>
<evidence type="ECO:0000313" key="5">
    <source>
        <dbReference type="Proteomes" id="UP000000311"/>
    </source>
</evidence>
<evidence type="ECO:0000313" key="4">
    <source>
        <dbReference type="EMBL" id="EFN71644.1"/>
    </source>
</evidence>
<name>E2A4J5_CAMFO</name>
<gene>
    <name evidence="4" type="ORF">EAG_00609</name>
</gene>
<accession>E2A4J5</accession>
<protein>
    <submittedName>
        <fullName evidence="4">Uncharacterized protein</fullName>
    </submittedName>
</protein>
<sequence length="282" mass="31689">MRVLLIVGLIICVVDGSIIPDEALTARLQDVWNEDEFIALSNIKAEKKSDASNSIETLWAYLGAPIMKTFILYTESLDESSQRNAVHINVDFFAVNTPLKSLIILKPTDRSDEIDDSNGITSESDRSNQNNDSVPSTDQNDTKCLKHHLNNKKSPSKKDQYTHSNDWQKKKNSRRPGSNNKRDKYDPDDSSDSFSSEKLNKSKRGFDLQLDPSPRFKKQMAFIGGGTLAVTIGSTIVASAACSFIPIIGTAAWLVVLHWVDLLVEALYLRQLQVQFKLKRWE</sequence>
<feature type="region of interest" description="Disordered" evidence="1">
    <location>
        <begin position="113"/>
        <end position="200"/>
    </location>
</feature>
<evidence type="ECO:0000256" key="3">
    <source>
        <dbReference type="SAM" id="SignalP"/>
    </source>
</evidence>
<keyword evidence="5" id="KW-1185">Reference proteome</keyword>
<reference evidence="4 5" key="1">
    <citation type="journal article" date="2010" name="Science">
        <title>Genomic comparison of the ants Camponotus floridanus and Harpegnathos saltator.</title>
        <authorList>
            <person name="Bonasio R."/>
            <person name="Zhang G."/>
            <person name="Ye C."/>
            <person name="Mutti N.S."/>
            <person name="Fang X."/>
            <person name="Qin N."/>
            <person name="Donahue G."/>
            <person name="Yang P."/>
            <person name="Li Q."/>
            <person name="Li C."/>
            <person name="Zhang P."/>
            <person name="Huang Z."/>
            <person name="Berger S.L."/>
            <person name="Reinberg D."/>
            <person name="Wang J."/>
            <person name="Liebig J."/>
        </authorList>
    </citation>
    <scope>NUCLEOTIDE SEQUENCE [LARGE SCALE GENOMIC DNA]</scope>
    <source>
        <strain evidence="5">C129</strain>
    </source>
</reference>
<organism evidence="5">
    <name type="scientific">Camponotus floridanus</name>
    <name type="common">Florida carpenter ant</name>
    <dbReference type="NCBI Taxonomy" id="104421"/>
    <lineage>
        <taxon>Eukaryota</taxon>
        <taxon>Metazoa</taxon>
        <taxon>Ecdysozoa</taxon>
        <taxon>Arthropoda</taxon>
        <taxon>Hexapoda</taxon>
        <taxon>Insecta</taxon>
        <taxon>Pterygota</taxon>
        <taxon>Neoptera</taxon>
        <taxon>Endopterygota</taxon>
        <taxon>Hymenoptera</taxon>
        <taxon>Apocrita</taxon>
        <taxon>Aculeata</taxon>
        <taxon>Formicoidea</taxon>
        <taxon>Formicidae</taxon>
        <taxon>Formicinae</taxon>
        <taxon>Camponotus</taxon>
    </lineage>
</organism>
<feature type="transmembrane region" description="Helical" evidence="2">
    <location>
        <begin position="247"/>
        <end position="269"/>
    </location>
</feature>
<keyword evidence="3" id="KW-0732">Signal</keyword>
<keyword evidence="2" id="KW-1133">Transmembrane helix</keyword>
<dbReference type="InParanoid" id="E2A4J5"/>
<dbReference type="AlphaFoldDB" id="E2A4J5"/>
<dbReference type="EMBL" id="GL436694">
    <property type="protein sequence ID" value="EFN71644.1"/>
    <property type="molecule type" value="Genomic_DNA"/>
</dbReference>
<feature type="chain" id="PRO_5003156627" evidence="3">
    <location>
        <begin position="17"/>
        <end position="282"/>
    </location>
</feature>
<feature type="compositionally biased region" description="Basic and acidic residues" evidence="1">
    <location>
        <begin position="156"/>
        <end position="169"/>
    </location>
</feature>
<keyword evidence="2" id="KW-0812">Transmembrane</keyword>
<keyword evidence="2" id="KW-0472">Membrane</keyword>
<evidence type="ECO:0000256" key="2">
    <source>
        <dbReference type="SAM" id="Phobius"/>
    </source>
</evidence>